<dbReference type="Proteomes" id="UP000247555">
    <property type="component" value="Unassembled WGS sequence"/>
</dbReference>
<accession>A0A318KTS4</accession>
<proteinExistence type="predicted"/>
<evidence type="ECO:0000313" key="2">
    <source>
        <dbReference type="EMBL" id="PXX81274.1"/>
    </source>
</evidence>
<evidence type="ECO:0000256" key="1">
    <source>
        <dbReference type="SAM" id="MobiDB-lite"/>
    </source>
</evidence>
<dbReference type="RefSeq" id="WP_146215034.1">
    <property type="nucleotide sequence ID" value="NZ_QJKI01000002.1"/>
</dbReference>
<sequence>MRVNTSTSVVLPLSSKPSNKSSSEAENYPLASYSTQVQVGEPFSADPRFAEMVQYGTQALAEAMTGLKGEKAQEAFAKKMELFGPETREHRPSAAELEKQLQMQADSIFRGPAGNILAVVYKDGSAYSHANIDLSALAASAKGLSEHEYRAAMRNGVAAALGSRAVASYYDYNKPAPTMREIHEEEHAFNRRA</sequence>
<dbReference type="AlphaFoldDB" id="A0A318KTS4"/>
<protein>
    <submittedName>
        <fullName evidence="2">Uncharacterized protein</fullName>
    </submittedName>
</protein>
<feature type="compositionally biased region" description="Low complexity" evidence="1">
    <location>
        <begin position="11"/>
        <end position="27"/>
    </location>
</feature>
<organism evidence="2 3">
    <name type="scientific">Rivihabitans pingtungensis</name>
    <dbReference type="NCBI Taxonomy" id="1054498"/>
    <lineage>
        <taxon>Bacteria</taxon>
        <taxon>Pseudomonadati</taxon>
        <taxon>Pseudomonadota</taxon>
        <taxon>Betaproteobacteria</taxon>
        <taxon>Neisseriales</taxon>
        <taxon>Aquaspirillaceae</taxon>
        <taxon>Rivihabitans</taxon>
    </lineage>
</organism>
<name>A0A318KTS4_9NEIS</name>
<reference evidence="2 3" key="1">
    <citation type="submission" date="2018-05" db="EMBL/GenBank/DDBJ databases">
        <title>Genomic Encyclopedia of Type Strains, Phase IV (KMG-IV): sequencing the most valuable type-strain genomes for metagenomic binning, comparative biology and taxonomic classification.</title>
        <authorList>
            <person name="Goeker M."/>
        </authorList>
    </citation>
    <scope>NUCLEOTIDE SEQUENCE [LARGE SCALE GENOMIC DNA]</scope>
    <source>
        <strain evidence="2 3">DSM 29661</strain>
    </source>
</reference>
<evidence type="ECO:0000313" key="3">
    <source>
        <dbReference type="Proteomes" id="UP000247555"/>
    </source>
</evidence>
<keyword evidence="3" id="KW-1185">Reference proteome</keyword>
<feature type="region of interest" description="Disordered" evidence="1">
    <location>
        <begin position="1"/>
        <end position="27"/>
    </location>
</feature>
<dbReference type="EMBL" id="QJKI01000002">
    <property type="protein sequence ID" value="PXX81274.1"/>
    <property type="molecule type" value="Genomic_DNA"/>
</dbReference>
<comment type="caution">
    <text evidence="2">The sequence shown here is derived from an EMBL/GenBank/DDBJ whole genome shotgun (WGS) entry which is preliminary data.</text>
</comment>
<gene>
    <name evidence="2" type="ORF">DFR34_102113</name>
</gene>